<reference evidence="12" key="1">
    <citation type="submission" date="2016-05" db="EMBL/GenBank/DDBJ databases">
        <title>Comparative genomics of biotechnologically important yeasts.</title>
        <authorList>
            <consortium name="DOE Joint Genome Institute"/>
            <person name="Riley R."/>
            <person name="Haridas S."/>
            <person name="Wolfe K.H."/>
            <person name="Lopes M.R."/>
            <person name="Hittinger C.T."/>
            <person name="Goker M."/>
            <person name="Salamov A."/>
            <person name="Wisecaver J."/>
            <person name="Long T.M."/>
            <person name="Aerts A.L."/>
            <person name="Barry K."/>
            <person name="Choi C."/>
            <person name="Clum A."/>
            <person name="Coughlan A.Y."/>
            <person name="Deshpande S."/>
            <person name="Douglass A.P."/>
            <person name="Hanson S.J."/>
            <person name="Klenk H.-P."/>
            <person name="Labutti K."/>
            <person name="Lapidus A."/>
            <person name="Lindquist E."/>
            <person name="Lipzen A."/>
            <person name="Meier-Kolthoff J.P."/>
            <person name="Ohm R.A."/>
            <person name="Otillar R.P."/>
            <person name="Pangilinan J."/>
            <person name="Peng Y."/>
            <person name="Rokas A."/>
            <person name="Rosa C.A."/>
            <person name="Scheuner C."/>
            <person name="Sibirny A.A."/>
            <person name="Slot J.C."/>
            <person name="Stielow J.B."/>
            <person name="Sun H."/>
            <person name="Kurtzman C.P."/>
            <person name="Blackwell M."/>
            <person name="Grigoriev I.V."/>
            <person name="Jeffries T.W."/>
        </authorList>
    </citation>
    <scope>NUCLEOTIDE SEQUENCE [LARGE SCALE GENOMIC DNA]</scope>
    <source>
        <strain evidence="12">NRRL Y-2460</strain>
    </source>
</reference>
<dbReference type="InterPro" id="IPR027417">
    <property type="entry name" value="P-loop_NTPase"/>
</dbReference>
<evidence type="ECO:0000259" key="9">
    <source>
        <dbReference type="PROSITE" id="PS51192"/>
    </source>
</evidence>
<dbReference type="GO" id="GO:0005524">
    <property type="term" value="F:ATP binding"/>
    <property type="evidence" value="ECO:0007669"/>
    <property type="project" value="UniProtKB-UniRule"/>
</dbReference>
<dbReference type="InterPro" id="IPR001650">
    <property type="entry name" value="Helicase_C-like"/>
</dbReference>
<sequence>MQRISRVLVLASTRNSLNSKIILNQVRLFSSDQIKLEGYDYTKRGGSKSYKSNSYDRFSSGRGGFKNDNKRNFRNNNNNNDKRYNNRFNQRSNYLAEEEEPLKERTFPPLKELDESLKVIKTSKVEDSLLDEDIKKAFKRHVGETFTPCQEQSINYFVNNERGIIVRAKTGTGKTFAFGLPIFQGLKEMSKNAKKLTSVDSVIFAPTRDLAVQTKNSLEKVWMDSKTSIRNNKIVLVTGKIPIRAQLQAFQGHEKPPIVVATPGRFIDLIENEPAFTNAMKNVQNVVIDEADELLSQNFKSDLESIFGTLKKLSENESDVKFKTFLFSATMSNNVYELADNVIGEGYEFIDANKGESTEVNKNIKQSLVVTNSIFESYASALQFIKSKVENPDFKPIIFLPNTYSVDFFHDLLFKYLKQQENVPSYMLPQVLKIHGKLTQGERNRAQRGFRGEMQTDRYDRYSRGKKQQPQKARSSILVASNVVSRGMDFPNVTHVIQIGVNPDLSNYTHRVGRTGRAGKEGHSLLISTDFEMPFVKKLIEHGNEFQEELTYEKNEEQEQIIKECAKGMNFEEIASVNLGVYTNLPSRYGAIKKRDYIKGCSDLYRDLQVDPEEHDKPFLSRSVAQRLGMNDSYSSKYFNIGRRTSGYQQDDYDQGFSSNNNDNYGKNRFSSNNNSYESKYSSDSRGYNSSRNSSSRNDSSRNKY</sequence>
<evidence type="ECO:0000313" key="12">
    <source>
        <dbReference type="Proteomes" id="UP000094236"/>
    </source>
</evidence>
<keyword evidence="5 7" id="KW-0694">RNA-binding</keyword>
<dbReference type="GO" id="GO:0003724">
    <property type="term" value="F:RNA helicase activity"/>
    <property type="evidence" value="ECO:0007669"/>
    <property type="project" value="UniProtKB-EC"/>
</dbReference>
<keyword evidence="12" id="KW-1185">Reference proteome</keyword>
<evidence type="ECO:0000256" key="8">
    <source>
        <dbReference type="SAM" id="MobiDB-lite"/>
    </source>
</evidence>
<dbReference type="InterPro" id="IPR014001">
    <property type="entry name" value="Helicase_ATP-bd"/>
</dbReference>
<organism evidence="11 12">
    <name type="scientific">Pachysolen tannophilus NRRL Y-2460</name>
    <dbReference type="NCBI Taxonomy" id="669874"/>
    <lineage>
        <taxon>Eukaryota</taxon>
        <taxon>Fungi</taxon>
        <taxon>Dikarya</taxon>
        <taxon>Ascomycota</taxon>
        <taxon>Saccharomycotina</taxon>
        <taxon>Pichiomycetes</taxon>
        <taxon>Pachysolenaceae</taxon>
        <taxon>Pachysolen</taxon>
    </lineage>
</organism>
<dbReference type="CDD" id="cd18787">
    <property type="entry name" value="SF2_C_DEAD"/>
    <property type="match status" value="1"/>
</dbReference>
<dbReference type="Pfam" id="PF00271">
    <property type="entry name" value="Helicase_C"/>
    <property type="match status" value="1"/>
</dbReference>
<keyword evidence="2 6" id="KW-0378">Hydrolase</keyword>
<dbReference type="InterPro" id="IPR011545">
    <property type="entry name" value="DEAD/DEAH_box_helicase_dom"/>
</dbReference>
<dbReference type="Gene3D" id="3.40.50.300">
    <property type="entry name" value="P-loop containing nucleotide triphosphate hydrolases"/>
    <property type="match status" value="2"/>
</dbReference>
<dbReference type="InterPro" id="IPR000629">
    <property type="entry name" value="RNA-helicase_DEAD-box_CS"/>
</dbReference>
<feature type="domain" description="Helicase ATP-binding" evidence="9">
    <location>
        <begin position="155"/>
        <end position="349"/>
    </location>
</feature>
<dbReference type="AlphaFoldDB" id="A0A1E4U1Q8"/>
<keyword evidence="3 6" id="KW-0347">Helicase</keyword>
<evidence type="ECO:0000256" key="2">
    <source>
        <dbReference type="ARBA" id="ARBA00022801"/>
    </source>
</evidence>
<evidence type="ECO:0000256" key="7">
    <source>
        <dbReference type="RuleBase" id="RU365068"/>
    </source>
</evidence>
<feature type="region of interest" description="Disordered" evidence="8">
    <location>
        <begin position="47"/>
        <end position="101"/>
    </location>
</feature>
<evidence type="ECO:0000256" key="1">
    <source>
        <dbReference type="ARBA" id="ARBA00022741"/>
    </source>
</evidence>
<feature type="compositionally biased region" description="Low complexity" evidence="8">
    <location>
        <begin position="671"/>
        <end position="698"/>
    </location>
</feature>
<keyword evidence="1 6" id="KW-0547">Nucleotide-binding</keyword>
<evidence type="ECO:0000256" key="6">
    <source>
        <dbReference type="RuleBase" id="RU000492"/>
    </source>
</evidence>
<comment type="catalytic activity">
    <reaction evidence="7">
        <text>ATP + H2O = ADP + phosphate + H(+)</text>
        <dbReference type="Rhea" id="RHEA:13065"/>
        <dbReference type="ChEBI" id="CHEBI:15377"/>
        <dbReference type="ChEBI" id="CHEBI:15378"/>
        <dbReference type="ChEBI" id="CHEBI:30616"/>
        <dbReference type="ChEBI" id="CHEBI:43474"/>
        <dbReference type="ChEBI" id="CHEBI:456216"/>
        <dbReference type="EC" id="3.6.4.13"/>
    </reaction>
</comment>
<dbReference type="SUPFAM" id="SSF52540">
    <property type="entry name" value="P-loop containing nucleoside triphosphate hydrolases"/>
    <property type="match status" value="2"/>
</dbReference>
<evidence type="ECO:0000259" key="10">
    <source>
        <dbReference type="PROSITE" id="PS51194"/>
    </source>
</evidence>
<feature type="region of interest" description="Disordered" evidence="8">
    <location>
        <begin position="444"/>
        <end position="473"/>
    </location>
</feature>
<dbReference type="Pfam" id="PF00270">
    <property type="entry name" value="DEAD"/>
    <property type="match status" value="1"/>
</dbReference>
<evidence type="ECO:0000256" key="5">
    <source>
        <dbReference type="ARBA" id="ARBA00022884"/>
    </source>
</evidence>
<keyword evidence="4 6" id="KW-0067">ATP-binding</keyword>
<dbReference type="PANTHER" id="PTHR24031">
    <property type="entry name" value="RNA HELICASE"/>
    <property type="match status" value="1"/>
</dbReference>
<accession>A0A1E4U1Q8</accession>
<dbReference type="Proteomes" id="UP000094236">
    <property type="component" value="Unassembled WGS sequence"/>
</dbReference>
<dbReference type="OrthoDB" id="193716at2759"/>
<protein>
    <recommendedName>
        <fullName evidence="7">ATP-dependent RNA helicase</fullName>
        <ecNumber evidence="7">3.6.4.13</ecNumber>
    </recommendedName>
</protein>
<gene>
    <name evidence="11" type="ORF">PACTADRAFT_47772</name>
</gene>
<dbReference type="PROSITE" id="PS51194">
    <property type="entry name" value="HELICASE_CTER"/>
    <property type="match status" value="1"/>
</dbReference>
<proteinExistence type="inferred from homology"/>
<evidence type="ECO:0000313" key="11">
    <source>
        <dbReference type="EMBL" id="ODV97943.1"/>
    </source>
</evidence>
<dbReference type="GO" id="GO:0016787">
    <property type="term" value="F:hydrolase activity"/>
    <property type="evidence" value="ECO:0007669"/>
    <property type="project" value="UniProtKB-KW"/>
</dbReference>
<dbReference type="GO" id="GO:0003723">
    <property type="term" value="F:RNA binding"/>
    <property type="evidence" value="ECO:0007669"/>
    <property type="project" value="UniProtKB-UniRule"/>
</dbReference>
<evidence type="ECO:0000256" key="4">
    <source>
        <dbReference type="ARBA" id="ARBA00022840"/>
    </source>
</evidence>
<feature type="compositionally biased region" description="Basic and acidic residues" evidence="8">
    <location>
        <begin position="444"/>
        <end position="463"/>
    </location>
</feature>
<feature type="domain" description="Helicase C-terminal" evidence="10">
    <location>
        <begin position="381"/>
        <end position="558"/>
    </location>
</feature>
<evidence type="ECO:0000256" key="3">
    <source>
        <dbReference type="ARBA" id="ARBA00022806"/>
    </source>
</evidence>
<feature type="compositionally biased region" description="Polar residues" evidence="8">
    <location>
        <begin position="656"/>
        <end position="665"/>
    </location>
</feature>
<dbReference type="SMART" id="SM00487">
    <property type="entry name" value="DEXDc"/>
    <property type="match status" value="1"/>
</dbReference>
<comment type="function">
    <text evidence="7">RNA helicase.</text>
</comment>
<dbReference type="PROSITE" id="PS51192">
    <property type="entry name" value="HELICASE_ATP_BIND_1"/>
    <property type="match status" value="1"/>
</dbReference>
<dbReference type="PROSITE" id="PS00039">
    <property type="entry name" value="DEAD_ATP_HELICASE"/>
    <property type="match status" value="1"/>
</dbReference>
<dbReference type="SMART" id="SM00490">
    <property type="entry name" value="HELICc"/>
    <property type="match status" value="1"/>
</dbReference>
<comment type="domain">
    <text evidence="7">The Q motif is unique to and characteristic of the DEAD box family of RNA helicases and controls ATP binding and hydrolysis.</text>
</comment>
<dbReference type="EC" id="3.6.4.13" evidence="7"/>
<dbReference type="STRING" id="669874.A0A1E4U1Q8"/>
<feature type="region of interest" description="Disordered" evidence="8">
    <location>
        <begin position="649"/>
        <end position="705"/>
    </location>
</feature>
<comment type="similarity">
    <text evidence="6">Belongs to the DEAD box helicase family.</text>
</comment>
<dbReference type="EMBL" id="KV454011">
    <property type="protein sequence ID" value="ODV97943.1"/>
    <property type="molecule type" value="Genomic_DNA"/>
</dbReference>
<name>A0A1E4U1Q8_PACTA</name>